<dbReference type="InterPro" id="IPR018109">
    <property type="entry name" value="Folylpolyglutamate_synth_CS"/>
</dbReference>
<feature type="transmembrane region" description="Helical" evidence="9">
    <location>
        <begin position="93"/>
        <end position="116"/>
    </location>
</feature>
<dbReference type="GO" id="GO:0051301">
    <property type="term" value="P:cell division"/>
    <property type="evidence" value="ECO:0007669"/>
    <property type="project" value="UniProtKB-KW"/>
</dbReference>
<keyword evidence="8" id="KW-0131">Cell cycle</keyword>
<reference evidence="11" key="1">
    <citation type="submission" date="2022-07" db="EMBL/GenBank/DDBJ databases">
        <authorList>
            <person name="Trinca V."/>
            <person name="Uliana J.V.C."/>
            <person name="Torres T.T."/>
            <person name="Ward R.J."/>
            <person name="Monesi N."/>
        </authorList>
    </citation>
    <scope>NUCLEOTIDE SEQUENCE</scope>
    <source>
        <strain evidence="11">HSMRA1968</strain>
        <tissue evidence="11">Whole embryos</tissue>
    </source>
</reference>
<keyword evidence="3" id="KW-0963">Cytoplasm</keyword>
<keyword evidence="6" id="KW-0547">Nucleotide-binding</keyword>
<dbReference type="PANTHER" id="PTHR43692">
    <property type="entry name" value="UDP-N-ACETYLMURAMOYLALANINE--D-GLUTAMATE LIGASE"/>
    <property type="match status" value="1"/>
</dbReference>
<dbReference type="InterPro" id="IPR001872">
    <property type="entry name" value="Peptidase_A8"/>
</dbReference>
<dbReference type="GO" id="GO:0004326">
    <property type="term" value="F:tetrahydrofolylpolyglutamate synthase activity"/>
    <property type="evidence" value="ECO:0007669"/>
    <property type="project" value="InterPro"/>
</dbReference>
<evidence type="ECO:0000256" key="9">
    <source>
        <dbReference type="SAM" id="Phobius"/>
    </source>
</evidence>
<dbReference type="OrthoDB" id="10070750at2759"/>
<evidence type="ECO:0000313" key="11">
    <source>
        <dbReference type="EMBL" id="KAJ6644825.1"/>
    </source>
</evidence>
<dbReference type="GO" id="GO:0005737">
    <property type="term" value="C:cytoplasm"/>
    <property type="evidence" value="ECO:0007669"/>
    <property type="project" value="UniProtKB-SubCell"/>
</dbReference>
<dbReference type="AlphaFoldDB" id="A0A9Q0S606"/>
<dbReference type="EMBL" id="WJQU01000001">
    <property type="protein sequence ID" value="KAJ6644825.1"/>
    <property type="molecule type" value="Genomic_DNA"/>
</dbReference>
<feature type="domain" description="Mur ligase central" evidence="10">
    <location>
        <begin position="301"/>
        <end position="478"/>
    </location>
</feature>
<dbReference type="InterPro" id="IPR036565">
    <property type="entry name" value="Mur-like_cat_sf"/>
</dbReference>
<keyword evidence="9" id="KW-1133">Transmembrane helix</keyword>
<dbReference type="InterPro" id="IPR036615">
    <property type="entry name" value="Mur_ligase_C_dom_sf"/>
</dbReference>
<keyword evidence="12" id="KW-1185">Reference proteome</keyword>
<dbReference type="GO" id="GO:0004190">
    <property type="term" value="F:aspartic-type endopeptidase activity"/>
    <property type="evidence" value="ECO:0007669"/>
    <property type="project" value="InterPro"/>
</dbReference>
<dbReference type="HAMAP" id="MF_00639">
    <property type="entry name" value="MurD"/>
    <property type="match status" value="1"/>
</dbReference>
<dbReference type="NCBIfam" id="TIGR01087">
    <property type="entry name" value="murD"/>
    <property type="match status" value="1"/>
</dbReference>
<evidence type="ECO:0000256" key="6">
    <source>
        <dbReference type="ARBA" id="ARBA00022741"/>
    </source>
</evidence>
<accession>A0A9Q0S606</accession>
<dbReference type="GO" id="GO:0016020">
    <property type="term" value="C:membrane"/>
    <property type="evidence" value="ECO:0007669"/>
    <property type="project" value="InterPro"/>
</dbReference>
<evidence type="ECO:0000259" key="10">
    <source>
        <dbReference type="Pfam" id="PF08245"/>
    </source>
</evidence>
<dbReference type="Pfam" id="PF08245">
    <property type="entry name" value="Mur_ligase_M"/>
    <property type="match status" value="1"/>
</dbReference>
<evidence type="ECO:0000256" key="5">
    <source>
        <dbReference type="ARBA" id="ARBA00022618"/>
    </source>
</evidence>
<keyword evidence="5" id="KW-0132">Cell division</keyword>
<evidence type="ECO:0000313" key="12">
    <source>
        <dbReference type="Proteomes" id="UP001151699"/>
    </source>
</evidence>
<dbReference type="Proteomes" id="UP001151699">
    <property type="component" value="Chromosome A"/>
</dbReference>
<dbReference type="InterPro" id="IPR013221">
    <property type="entry name" value="Mur_ligase_cen"/>
</dbReference>
<keyword evidence="9" id="KW-0812">Transmembrane</keyword>
<comment type="caution">
    <text evidence="11">The sequence shown here is derived from an EMBL/GenBank/DDBJ whole genome shotgun (WGS) entry which is preliminary data.</text>
</comment>
<dbReference type="NCBIfam" id="TIGR00077">
    <property type="entry name" value="lspA"/>
    <property type="match status" value="1"/>
</dbReference>
<sequence>MLQVTSFLDIVYSWNYGISFGLFRNYYQYSNMLFMVLNSAIIAYLWGILMRATSILGFVGYSFVVGGAVGNLIDRFINGAVFDFIYLHYKEMGFPVFNLADSFISLGVIILLYDYYQTKKFVEQKNTLHYNDAVIHQEAERIRIVTPGPNEYLVKRNKPLEVPPHYELPLVKKTTDKGGNKGTAASLNAGEEALIEEYQKIGIFGLGKTGTSSYEALVKVAEVICYDQNSSSRESFTKVHGRDSLVDLSDFRWKKLDKILLSPGVPLSHDIIKLAGASNIPITSDIELLFEECSKARFIAVTGTNGKSTTVSLIGHILQANGINYPVGGNIGIPALSIDLNALGYVLELSSFQLDLLQKFKAKIAVLLNITKDHLDRHGTMENYIAAKRKIFERLDKECFAIISVDNNITDGIFKQLSVENKTNLIPISTCQILDKGVSIYQDIIYDNLVEPLTLKLSSNKCLQGIHNQENIAASYATCRVLGILPTQIATALQEFKGLPHRMQYIGTIYSDKDGLGIASEINFYNDSKATNVDAAYQSLSSFDNIYWLAGGVAKEANIKVLEPLFPKICRAYLFGQDKEVFVSALKDKVQFQVCDDLIECFNKAVIDSKKDGGSKAKNILLAPACASLDQFKNFEERGELFIKLYNQII</sequence>
<dbReference type="InterPro" id="IPR005762">
    <property type="entry name" value="MurD"/>
</dbReference>
<dbReference type="PANTHER" id="PTHR43692:SF1">
    <property type="entry name" value="UDP-N-ACETYLMURAMOYLALANINE--D-GLUTAMATE LIGASE"/>
    <property type="match status" value="1"/>
</dbReference>
<dbReference type="SUPFAM" id="SSF53244">
    <property type="entry name" value="MurD-like peptide ligases, peptide-binding domain"/>
    <property type="match status" value="1"/>
</dbReference>
<dbReference type="Pfam" id="PF01252">
    <property type="entry name" value="Peptidase_A8"/>
    <property type="match status" value="1"/>
</dbReference>
<dbReference type="SUPFAM" id="SSF51984">
    <property type="entry name" value="MurCD N-terminal domain"/>
    <property type="match status" value="1"/>
</dbReference>
<dbReference type="HAMAP" id="MF_00161">
    <property type="entry name" value="LspA"/>
    <property type="match status" value="1"/>
</dbReference>
<proteinExistence type="inferred from homology"/>
<keyword evidence="4 11" id="KW-0436">Ligase</keyword>
<dbReference type="SUPFAM" id="SSF53623">
    <property type="entry name" value="MurD-like peptide ligases, catalytic domain"/>
    <property type="match status" value="1"/>
</dbReference>
<organism evidence="11 12">
    <name type="scientific">Pseudolycoriella hygida</name>
    <dbReference type="NCBI Taxonomy" id="35572"/>
    <lineage>
        <taxon>Eukaryota</taxon>
        <taxon>Metazoa</taxon>
        <taxon>Ecdysozoa</taxon>
        <taxon>Arthropoda</taxon>
        <taxon>Hexapoda</taxon>
        <taxon>Insecta</taxon>
        <taxon>Pterygota</taxon>
        <taxon>Neoptera</taxon>
        <taxon>Endopterygota</taxon>
        <taxon>Diptera</taxon>
        <taxon>Nematocera</taxon>
        <taxon>Sciaroidea</taxon>
        <taxon>Sciaridae</taxon>
        <taxon>Pseudolycoriella</taxon>
    </lineage>
</organism>
<dbReference type="GO" id="GO:0008360">
    <property type="term" value="P:regulation of cell shape"/>
    <property type="evidence" value="ECO:0007669"/>
    <property type="project" value="InterPro"/>
</dbReference>
<keyword evidence="7" id="KW-0067">ATP-binding</keyword>
<gene>
    <name evidence="11" type="primary">murD_1</name>
    <name evidence="11" type="ORF">Bhyg_00020</name>
</gene>
<dbReference type="Gene3D" id="3.40.1190.10">
    <property type="entry name" value="Mur-like, catalytic domain"/>
    <property type="match status" value="1"/>
</dbReference>
<dbReference type="GO" id="GO:0008764">
    <property type="term" value="F:UDP-N-acetylmuramoylalanine-D-glutamate ligase activity"/>
    <property type="evidence" value="ECO:0007669"/>
    <property type="project" value="InterPro"/>
</dbReference>
<name>A0A9Q0S606_9DIPT</name>
<comment type="pathway">
    <text evidence="2">Cell wall biogenesis; peptidoglycan biosynthesis.</text>
</comment>
<comment type="subcellular location">
    <subcellularLocation>
        <location evidence="1">Cytoplasm</location>
    </subcellularLocation>
</comment>
<protein>
    <submittedName>
        <fullName evidence="11">UDP-N-acetylmuramoylalanine--D-glutamate ligase</fullName>
    </submittedName>
</protein>
<dbReference type="PRINTS" id="PR00781">
    <property type="entry name" value="LIPOSIGPTASE"/>
</dbReference>
<evidence type="ECO:0000256" key="1">
    <source>
        <dbReference type="ARBA" id="ARBA00004496"/>
    </source>
</evidence>
<dbReference type="Gene3D" id="3.40.50.720">
    <property type="entry name" value="NAD(P)-binding Rossmann-like Domain"/>
    <property type="match status" value="1"/>
</dbReference>
<dbReference type="PROSITE" id="PS00855">
    <property type="entry name" value="SPASE_II"/>
    <property type="match status" value="1"/>
</dbReference>
<dbReference type="Gene3D" id="3.90.190.20">
    <property type="entry name" value="Mur ligase, C-terminal domain"/>
    <property type="match status" value="1"/>
</dbReference>
<evidence type="ECO:0000256" key="8">
    <source>
        <dbReference type="ARBA" id="ARBA00023306"/>
    </source>
</evidence>
<dbReference type="GO" id="GO:0005524">
    <property type="term" value="F:ATP binding"/>
    <property type="evidence" value="ECO:0007669"/>
    <property type="project" value="UniProtKB-KW"/>
</dbReference>
<evidence type="ECO:0000256" key="4">
    <source>
        <dbReference type="ARBA" id="ARBA00022598"/>
    </source>
</evidence>
<keyword evidence="9" id="KW-0472">Membrane</keyword>
<feature type="transmembrane region" description="Helical" evidence="9">
    <location>
        <begin position="55"/>
        <end position="73"/>
    </location>
</feature>
<dbReference type="GO" id="GO:0006508">
    <property type="term" value="P:proteolysis"/>
    <property type="evidence" value="ECO:0007669"/>
    <property type="project" value="InterPro"/>
</dbReference>
<feature type="non-terminal residue" evidence="11">
    <location>
        <position position="650"/>
    </location>
</feature>
<evidence type="ECO:0000256" key="2">
    <source>
        <dbReference type="ARBA" id="ARBA00004752"/>
    </source>
</evidence>
<evidence type="ECO:0000256" key="7">
    <source>
        <dbReference type="ARBA" id="ARBA00022840"/>
    </source>
</evidence>
<evidence type="ECO:0000256" key="3">
    <source>
        <dbReference type="ARBA" id="ARBA00022490"/>
    </source>
</evidence>
<feature type="transmembrane region" description="Helical" evidence="9">
    <location>
        <begin position="26"/>
        <end position="48"/>
    </location>
</feature>
<dbReference type="PROSITE" id="PS01011">
    <property type="entry name" value="FOLYLPOLYGLU_SYNT_1"/>
    <property type="match status" value="1"/>
</dbReference>